<evidence type="ECO:0000259" key="2">
    <source>
        <dbReference type="Pfam" id="PF00266"/>
    </source>
</evidence>
<evidence type="ECO:0000313" key="4">
    <source>
        <dbReference type="Proteomes" id="UP000319160"/>
    </source>
</evidence>
<comment type="caution">
    <text evidence="3">The sequence shown here is derived from an EMBL/GenBank/DDBJ whole genome shotgun (WGS) entry which is preliminary data.</text>
</comment>
<gene>
    <name evidence="3" type="ORF">FHL15_004854</name>
</gene>
<dbReference type="PANTHER" id="PTHR43092">
    <property type="entry name" value="L-CYSTEINE DESULFHYDRASE"/>
    <property type="match status" value="1"/>
</dbReference>
<sequence length="572" mass="63445">MVSFGKAMRDAHFSFAASYVPLNHGSFGTFPNTVRHYQRSLQSETEARPDTYIRFTYPKLLLQARSAVAPLLGADAEEVVFVPNALTGINTVLRNLVYVEDDVILHFNTIYGGCLKTIRSLEETTPVRGYDIDLDYPIEDDDILRKVNAALLAIHQQGRRVVLAVFDTVLTFPGVRLPWESLVQLFKQRGIMTCIDAAHGIGHIDLTHLAQVGPDFVITNCYKWLMVPRGCAVLYVPRRNHHLIKTSYPTDGPYLPEADRKKLSPTQYFGHLFSYVSTIDTSPYICVLEALKFRKEICGGEERVRAYCAGLAKQGGELMATLMGTEVLKSATGTLQDCCFTNVRLPLEIEQDGEEAVPRQGSGISHGNADAVANWITERSVNEFDTYIAVRHYGGAFWTRLSGQIYLEKADFAWAAGVLLELFEIGLTETYDMLGQANGLGELAHDPDDDWRDPDTNMHGGRVALPSFNRRGASEACLVLTSGATRRPMQRSTTQCLCFALPIIVPESSVLPHFPRADAAPGERDRVSLGVVDRYSAEGSGPVVHSKLRLHVAAWKRLARLEGEEQTGRKAL</sequence>
<dbReference type="SUPFAM" id="SSF53383">
    <property type="entry name" value="PLP-dependent transferases"/>
    <property type="match status" value="1"/>
</dbReference>
<name>A0A553I2G5_9PEZI</name>
<evidence type="ECO:0000256" key="1">
    <source>
        <dbReference type="ARBA" id="ARBA00022898"/>
    </source>
</evidence>
<dbReference type="InterPro" id="IPR000192">
    <property type="entry name" value="Aminotrans_V_dom"/>
</dbReference>
<dbReference type="InterPro" id="IPR015424">
    <property type="entry name" value="PyrdxlP-dep_Trfase"/>
</dbReference>
<dbReference type="Proteomes" id="UP000319160">
    <property type="component" value="Unassembled WGS sequence"/>
</dbReference>
<dbReference type="InterPro" id="IPR015421">
    <property type="entry name" value="PyrdxlP-dep_Trfase_major"/>
</dbReference>
<dbReference type="OrthoDB" id="5978656at2759"/>
<proteinExistence type="predicted"/>
<organism evidence="3 4">
    <name type="scientific">Xylaria flabelliformis</name>
    <dbReference type="NCBI Taxonomy" id="2512241"/>
    <lineage>
        <taxon>Eukaryota</taxon>
        <taxon>Fungi</taxon>
        <taxon>Dikarya</taxon>
        <taxon>Ascomycota</taxon>
        <taxon>Pezizomycotina</taxon>
        <taxon>Sordariomycetes</taxon>
        <taxon>Xylariomycetidae</taxon>
        <taxon>Xylariales</taxon>
        <taxon>Xylariaceae</taxon>
        <taxon>Xylaria</taxon>
    </lineage>
</organism>
<keyword evidence="4" id="KW-1185">Reference proteome</keyword>
<protein>
    <recommendedName>
        <fullName evidence="2">Aminotransferase class V domain-containing protein</fullName>
    </recommendedName>
</protein>
<evidence type="ECO:0000313" key="3">
    <source>
        <dbReference type="EMBL" id="TRX94387.1"/>
    </source>
</evidence>
<keyword evidence="1" id="KW-0663">Pyridoxal phosphate</keyword>
<reference evidence="4" key="1">
    <citation type="submission" date="2019-06" db="EMBL/GenBank/DDBJ databases">
        <title>Draft genome sequence of the griseofulvin-producing fungus Xylaria cubensis strain G536.</title>
        <authorList>
            <person name="Mead M.E."/>
            <person name="Raja H.A."/>
            <person name="Steenwyk J.L."/>
            <person name="Knowles S.L."/>
            <person name="Oberlies N.H."/>
            <person name="Rokas A."/>
        </authorList>
    </citation>
    <scope>NUCLEOTIDE SEQUENCE [LARGE SCALE GENOMIC DNA]</scope>
    <source>
        <strain evidence="4">G536</strain>
    </source>
</reference>
<dbReference type="Gene3D" id="3.40.640.10">
    <property type="entry name" value="Type I PLP-dependent aspartate aminotransferase-like (Major domain)"/>
    <property type="match status" value="1"/>
</dbReference>
<dbReference type="STRING" id="2512241.A0A553I2G5"/>
<feature type="domain" description="Aminotransferase class V" evidence="2">
    <location>
        <begin position="61"/>
        <end position="239"/>
    </location>
</feature>
<dbReference type="Pfam" id="PF00266">
    <property type="entry name" value="Aminotran_5"/>
    <property type="match status" value="1"/>
</dbReference>
<accession>A0A553I2G5</accession>
<dbReference type="AlphaFoldDB" id="A0A553I2G5"/>
<dbReference type="EMBL" id="VFLP01000023">
    <property type="protein sequence ID" value="TRX94387.1"/>
    <property type="molecule type" value="Genomic_DNA"/>
</dbReference>
<dbReference type="PANTHER" id="PTHR43092:SF2">
    <property type="entry name" value="HERCYNYLCYSTEINE SULFOXIDE LYASE"/>
    <property type="match status" value="1"/>
</dbReference>